<dbReference type="AlphaFoldDB" id="A0A8D8FA61"/>
<keyword evidence="1" id="KW-1133">Transmembrane helix</keyword>
<keyword evidence="1" id="KW-0472">Membrane</keyword>
<sequence>MFLIRQIKLSNISTLEIISPFLEKMHFQPTFTRPYISSTIHKKRWCPLNLTDSSLQQNKFHLHRVFKRKFPFAKHFALHFETTRKNRGKFCLVLTILEVCILYIQLITNEGFPRG</sequence>
<dbReference type="EMBL" id="HBUE01047631">
    <property type="protein sequence ID" value="CAG6463261.1"/>
    <property type="molecule type" value="Transcribed_RNA"/>
</dbReference>
<name>A0A8D8FA61_CULPI</name>
<keyword evidence="1" id="KW-0812">Transmembrane</keyword>
<protein>
    <submittedName>
        <fullName evidence="2">(northern house mosquito) hypothetical protein</fullName>
    </submittedName>
</protein>
<evidence type="ECO:0000256" key="1">
    <source>
        <dbReference type="SAM" id="Phobius"/>
    </source>
</evidence>
<evidence type="ECO:0000313" key="2">
    <source>
        <dbReference type="EMBL" id="CAG6463260.1"/>
    </source>
</evidence>
<proteinExistence type="predicted"/>
<feature type="transmembrane region" description="Helical" evidence="1">
    <location>
        <begin position="90"/>
        <end position="108"/>
    </location>
</feature>
<dbReference type="EMBL" id="HBUE01047629">
    <property type="protein sequence ID" value="CAG6463260.1"/>
    <property type="molecule type" value="Transcribed_RNA"/>
</dbReference>
<accession>A0A8D8FA61</accession>
<reference evidence="2" key="1">
    <citation type="submission" date="2021-05" db="EMBL/GenBank/DDBJ databases">
        <authorList>
            <person name="Alioto T."/>
            <person name="Alioto T."/>
            <person name="Gomez Garrido J."/>
        </authorList>
    </citation>
    <scope>NUCLEOTIDE SEQUENCE</scope>
</reference>
<organism evidence="2">
    <name type="scientific">Culex pipiens</name>
    <name type="common">House mosquito</name>
    <dbReference type="NCBI Taxonomy" id="7175"/>
    <lineage>
        <taxon>Eukaryota</taxon>
        <taxon>Metazoa</taxon>
        <taxon>Ecdysozoa</taxon>
        <taxon>Arthropoda</taxon>
        <taxon>Hexapoda</taxon>
        <taxon>Insecta</taxon>
        <taxon>Pterygota</taxon>
        <taxon>Neoptera</taxon>
        <taxon>Endopterygota</taxon>
        <taxon>Diptera</taxon>
        <taxon>Nematocera</taxon>
        <taxon>Culicoidea</taxon>
        <taxon>Culicidae</taxon>
        <taxon>Culicinae</taxon>
        <taxon>Culicini</taxon>
        <taxon>Culex</taxon>
        <taxon>Culex</taxon>
    </lineage>
</organism>